<dbReference type="RefSeq" id="WP_146485173.1">
    <property type="nucleotide sequence ID" value="NZ_VIGX01000001.1"/>
</dbReference>
<dbReference type="Proteomes" id="UP000319375">
    <property type="component" value="Unassembled WGS sequence"/>
</dbReference>
<dbReference type="EMBL" id="VIGX01000001">
    <property type="protein sequence ID" value="TWS30535.1"/>
    <property type="molecule type" value="Genomic_DNA"/>
</dbReference>
<sequence length="157" mass="17084">MLGDGNGWVRDPDGSRFWGRFGAAGLLALSPDESRVLLQHRAWWSHQGGTWALPGGARDSHESAADAALREAFEETGLPPTSLEVLSEVVTARSQVGWTYTTVLARLVEPRELVPNEESTALEWVSLGSVTDRKLHPAFATAWPDLQVQVRALVAEG</sequence>
<dbReference type="PANTHER" id="PTHR43046:SF2">
    <property type="entry name" value="8-OXO-DGTP DIPHOSPHATASE-RELATED"/>
    <property type="match status" value="1"/>
</dbReference>
<keyword evidence="5" id="KW-1185">Reference proteome</keyword>
<reference evidence="4 5" key="1">
    <citation type="submission" date="2019-06" db="EMBL/GenBank/DDBJ databases">
        <title>Tsukamurella conjunctivitidis sp. nov., Tsukamurella assacharolytica sp. nov. and Tsukamurella sputae sp. nov. isolated from patients with conjunctivitis, bacteraemia (lymphoma) and respiratory infection (sputum) in Hong Kong.</title>
        <authorList>
            <person name="Teng J.L.L."/>
            <person name="Lee H.H."/>
            <person name="Fong J.Y.H."/>
            <person name="Fok K.M.N."/>
            <person name="Lau S.K.P."/>
            <person name="Woo P.C.Y."/>
        </authorList>
    </citation>
    <scope>NUCLEOTIDE SEQUENCE [LARGE SCALE GENOMIC DNA]</scope>
    <source>
        <strain evidence="4 5">HKU72</strain>
    </source>
</reference>
<evidence type="ECO:0000259" key="3">
    <source>
        <dbReference type="PROSITE" id="PS51462"/>
    </source>
</evidence>
<dbReference type="CDD" id="cd18877">
    <property type="entry name" value="NUDIX_Hydrolase"/>
    <property type="match status" value="1"/>
</dbReference>
<dbReference type="Gene3D" id="3.90.79.10">
    <property type="entry name" value="Nucleoside Triphosphate Pyrophosphohydrolase"/>
    <property type="match status" value="1"/>
</dbReference>
<evidence type="ECO:0000313" key="4">
    <source>
        <dbReference type="EMBL" id="TWS30535.1"/>
    </source>
</evidence>
<dbReference type="PROSITE" id="PS00893">
    <property type="entry name" value="NUDIX_BOX"/>
    <property type="match status" value="1"/>
</dbReference>
<dbReference type="InterPro" id="IPR015797">
    <property type="entry name" value="NUDIX_hydrolase-like_dom_sf"/>
</dbReference>
<dbReference type="PROSITE" id="PS51462">
    <property type="entry name" value="NUDIX"/>
    <property type="match status" value="1"/>
</dbReference>
<evidence type="ECO:0000256" key="1">
    <source>
        <dbReference type="ARBA" id="ARBA00001946"/>
    </source>
</evidence>
<dbReference type="InterPro" id="IPR020084">
    <property type="entry name" value="NUDIX_hydrolase_CS"/>
</dbReference>
<dbReference type="SUPFAM" id="SSF55811">
    <property type="entry name" value="Nudix"/>
    <property type="match status" value="1"/>
</dbReference>
<dbReference type="Pfam" id="PF00293">
    <property type="entry name" value="NUDIX"/>
    <property type="match status" value="1"/>
</dbReference>
<dbReference type="InterPro" id="IPR000086">
    <property type="entry name" value="NUDIX_hydrolase_dom"/>
</dbReference>
<dbReference type="OrthoDB" id="3404294at2"/>
<dbReference type="GO" id="GO:0016787">
    <property type="term" value="F:hydrolase activity"/>
    <property type="evidence" value="ECO:0007669"/>
    <property type="project" value="UniProtKB-KW"/>
</dbReference>
<evidence type="ECO:0000313" key="5">
    <source>
        <dbReference type="Proteomes" id="UP000319375"/>
    </source>
</evidence>
<dbReference type="AlphaFoldDB" id="A0A5C5S7X0"/>
<protein>
    <submittedName>
        <fullName evidence="4">NUDIX domain-containing protein</fullName>
    </submittedName>
</protein>
<dbReference type="PANTHER" id="PTHR43046">
    <property type="entry name" value="GDP-MANNOSE MANNOSYL HYDROLASE"/>
    <property type="match status" value="1"/>
</dbReference>
<keyword evidence="2" id="KW-0378">Hydrolase</keyword>
<comment type="cofactor">
    <cofactor evidence="1">
        <name>Mg(2+)</name>
        <dbReference type="ChEBI" id="CHEBI:18420"/>
    </cofactor>
</comment>
<name>A0A5C5S7X0_9ACTN</name>
<accession>A0A5C5S7X0</accession>
<feature type="domain" description="Nudix hydrolase" evidence="3">
    <location>
        <begin position="19"/>
        <end position="152"/>
    </location>
</feature>
<comment type="caution">
    <text evidence="4">The sequence shown here is derived from an EMBL/GenBank/DDBJ whole genome shotgun (WGS) entry which is preliminary data.</text>
</comment>
<gene>
    <name evidence="4" type="ORF">FK530_01275</name>
</gene>
<evidence type="ECO:0000256" key="2">
    <source>
        <dbReference type="ARBA" id="ARBA00022801"/>
    </source>
</evidence>
<organism evidence="4 5">
    <name type="scientific">Tsukamurella conjunctivitidis</name>
    <dbReference type="NCBI Taxonomy" id="2592068"/>
    <lineage>
        <taxon>Bacteria</taxon>
        <taxon>Bacillati</taxon>
        <taxon>Actinomycetota</taxon>
        <taxon>Actinomycetes</taxon>
        <taxon>Mycobacteriales</taxon>
        <taxon>Tsukamurellaceae</taxon>
        <taxon>Tsukamurella</taxon>
    </lineage>
</organism>
<proteinExistence type="predicted"/>